<dbReference type="RefSeq" id="WP_377911228.1">
    <property type="nucleotide sequence ID" value="NZ_JBHSKS010000001.1"/>
</dbReference>
<reference evidence="3" key="1">
    <citation type="journal article" date="2019" name="Int. J. Syst. Evol. Microbiol.">
        <title>The Global Catalogue of Microorganisms (GCM) 10K type strain sequencing project: providing services to taxonomists for standard genome sequencing and annotation.</title>
        <authorList>
            <consortium name="The Broad Institute Genomics Platform"/>
            <consortium name="The Broad Institute Genome Sequencing Center for Infectious Disease"/>
            <person name="Wu L."/>
            <person name="Ma J."/>
        </authorList>
    </citation>
    <scope>NUCLEOTIDE SEQUENCE [LARGE SCALE GENOMIC DNA]</scope>
    <source>
        <strain evidence="3">CGMCC 1.7030</strain>
    </source>
</reference>
<sequence>MHLSVILPNYNSGPLLEKTLASIFDSPRRYSLEVLIMDNLSSDNPLATLHRFPSHPIHFHSEADRGIYDAMNKGIQKAKGKWLIFLGAGDELLLESVNQLPLDSDTPCMMYGDVYLVQSQKIYDGPFDFLKMTEKNICHQAIFYHARVFRQLGLFNLRYPITADYVFNLTLFGAMGHRIQYVPLTISRFLGGGLSDNGQDHAFHKHKFRIINQAVLQSPNLSGFWELMRYNFIHSRNYLKARIG</sequence>
<evidence type="ECO:0000259" key="1">
    <source>
        <dbReference type="Pfam" id="PF00535"/>
    </source>
</evidence>
<dbReference type="Gene3D" id="3.90.550.10">
    <property type="entry name" value="Spore Coat Polysaccharide Biosynthesis Protein SpsA, Chain A"/>
    <property type="match status" value="1"/>
</dbReference>
<organism evidence="2 3">
    <name type="scientific">Algoriphagus aquatilis</name>
    <dbReference type="NCBI Taxonomy" id="490186"/>
    <lineage>
        <taxon>Bacteria</taxon>
        <taxon>Pseudomonadati</taxon>
        <taxon>Bacteroidota</taxon>
        <taxon>Cytophagia</taxon>
        <taxon>Cytophagales</taxon>
        <taxon>Cyclobacteriaceae</taxon>
        <taxon>Algoriphagus</taxon>
    </lineage>
</organism>
<evidence type="ECO:0000313" key="3">
    <source>
        <dbReference type="Proteomes" id="UP001596163"/>
    </source>
</evidence>
<dbReference type="InterPro" id="IPR029044">
    <property type="entry name" value="Nucleotide-diphossugar_trans"/>
</dbReference>
<dbReference type="PANTHER" id="PTHR43685">
    <property type="entry name" value="GLYCOSYLTRANSFERASE"/>
    <property type="match status" value="1"/>
</dbReference>
<keyword evidence="2" id="KW-0808">Transferase</keyword>
<proteinExistence type="predicted"/>
<comment type="caution">
    <text evidence="2">The sequence shown here is derived from an EMBL/GenBank/DDBJ whole genome shotgun (WGS) entry which is preliminary data.</text>
</comment>
<protein>
    <submittedName>
        <fullName evidence="2">Glycosyltransferase family 2 protein</fullName>
        <ecNumber evidence="2">2.4.-.-</ecNumber>
    </submittedName>
</protein>
<dbReference type="CDD" id="cd06433">
    <property type="entry name" value="GT_2_WfgS_like"/>
    <property type="match status" value="1"/>
</dbReference>
<dbReference type="EMBL" id="JBHSKS010000001">
    <property type="protein sequence ID" value="MFC5190293.1"/>
    <property type="molecule type" value="Genomic_DNA"/>
</dbReference>
<dbReference type="InterPro" id="IPR001173">
    <property type="entry name" value="Glyco_trans_2-like"/>
</dbReference>
<keyword evidence="3" id="KW-1185">Reference proteome</keyword>
<gene>
    <name evidence="2" type="ORF">ACFPIK_00835</name>
</gene>
<dbReference type="Pfam" id="PF00535">
    <property type="entry name" value="Glycos_transf_2"/>
    <property type="match status" value="1"/>
</dbReference>
<dbReference type="Proteomes" id="UP001596163">
    <property type="component" value="Unassembled WGS sequence"/>
</dbReference>
<dbReference type="EC" id="2.4.-.-" evidence="2"/>
<dbReference type="GO" id="GO:0016757">
    <property type="term" value="F:glycosyltransferase activity"/>
    <property type="evidence" value="ECO:0007669"/>
    <property type="project" value="UniProtKB-KW"/>
</dbReference>
<feature type="domain" description="Glycosyltransferase 2-like" evidence="1">
    <location>
        <begin position="4"/>
        <end position="92"/>
    </location>
</feature>
<accession>A0ABW0BSV0</accession>
<name>A0ABW0BSV0_9BACT</name>
<dbReference type="SUPFAM" id="SSF53448">
    <property type="entry name" value="Nucleotide-diphospho-sugar transferases"/>
    <property type="match status" value="1"/>
</dbReference>
<evidence type="ECO:0000313" key="2">
    <source>
        <dbReference type="EMBL" id="MFC5190293.1"/>
    </source>
</evidence>
<dbReference type="PANTHER" id="PTHR43685:SF2">
    <property type="entry name" value="GLYCOSYLTRANSFERASE 2-LIKE DOMAIN-CONTAINING PROTEIN"/>
    <property type="match status" value="1"/>
</dbReference>
<dbReference type="InterPro" id="IPR050834">
    <property type="entry name" value="Glycosyltransf_2"/>
</dbReference>
<keyword evidence="2" id="KW-0328">Glycosyltransferase</keyword>